<dbReference type="Pfam" id="PF00319">
    <property type="entry name" value="SRF-TF"/>
    <property type="match status" value="1"/>
</dbReference>
<feature type="region of interest" description="Disordered" evidence="6">
    <location>
        <begin position="155"/>
        <end position="177"/>
    </location>
</feature>
<keyword evidence="9" id="KW-1185">Reference proteome</keyword>
<evidence type="ECO:0000313" key="8">
    <source>
        <dbReference type="EMBL" id="KAK4727353.1"/>
    </source>
</evidence>
<evidence type="ECO:0000256" key="5">
    <source>
        <dbReference type="ARBA" id="ARBA00023242"/>
    </source>
</evidence>
<reference evidence="8 9" key="1">
    <citation type="submission" date="2023-10" db="EMBL/GenBank/DDBJ databases">
        <title>Genome-Wide Identification Analysis in wild type Solanum Pinnatisectum Reveals Some Genes Defensing Phytophthora Infestans.</title>
        <authorList>
            <person name="Sun C."/>
        </authorList>
    </citation>
    <scope>NUCLEOTIDE SEQUENCE [LARGE SCALE GENOMIC DNA]</scope>
    <source>
        <strain evidence="8">LQN</strain>
        <tissue evidence="8">Leaf</tissue>
    </source>
</reference>
<gene>
    <name evidence="8" type="ORF">R3W88_032270</name>
</gene>
<accession>A0AAV9LPB3</accession>
<dbReference type="InterPro" id="IPR036879">
    <property type="entry name" value="TF_MADSbox_sf"/>
</dbReference>
<dbReference type="GO" id="GO:0003677">
    <property type="term" value="F:DNA binding"/>
    <property type="evidence" value="ECO:0007669"/>
    <property type="project" value="UniProtKB-KW"/>
</dbReference>
<dbReference type="EMBL" id="JAWPEI010000005">
    <property type="protein sequence ID" value="KAK4727353.1"/>
    <property type="molecule type" value="Genomic_DNA"/>
</dbReference>
<protein>
    <recommendedName>
        <fullName evidence="7">MADS-box domain-containing protein</fullName>
    </recommendedName>
</protein>
<evidence type="ECO:0000256" key="3">
    <source>
        <dbReference type="ARBA" id="ARBA00023125"/>
    </source>
</evidence>
<sequence length="177" mass="20829">MAHRKFKNNTYLSVSERKSLLYKKVTIFFKKAQKFSNLCDVQLGLIIFSPDEVLLWPSETKAREKVEWYLSLSEFERFNHLVLNETLLTKIVKDREEKIRKLEQKCEEKKMELLFNDVVEGKSIHELVAEKLKGLIKLCALKKAKIAEWEKQLHEHDQPKECNDNNVGEKNDGVPKI</sequence>
<organism evidence="8 9">
    <name type="scientific">Solanum pinnatisectum</name>
    <name type="common">tansyleaf nightshade</name>
    <dbReference type="NCBI Taxonomy" id="50273"/>
    <lineage>
        <taxon>Eukaryota</taxon>
        <taxon>Viridiplantae</taxon>
        <taxon>Streptophyta</taxon>
        <taxon>Embryophyta</taxon>
        <taxon>Tracheophyta</taxon>
        <taxon>Spermatophyta</taxon>
        <taxon>Magnoliopsida</taxon>
        <taxon>eudicotyledons</taxon>
        <taxon>Gunneridae</taxon>
        <taxon>Pentapetalae</taxon>
        <taxon>asterids</taxon>
        <taxon>lamiids</taxon>
        <taxon>Solanales</taxon>
        <taxon>Solanaceae</taxon>
        <taxon>Solanoideae</taxon>
        <taxon>Solaneae</taxon>
        <taxon>Solanum</taxon>
    </lineage>
</organism>
<dbReference type="Proteomes" id="UP001311915">
    <property type="component" value="Unassembled WGS sequence"/>
</dbReference>
<evidence type="ECO:0000256" key="1">
    <source>
        <dbReference type="ARBA" id="ARBA00004123"/>
    </source>
</evidence>
<dbReference type="GO" id="GO:0005634">
    <property type="term" value="C:nucleus"/>
    <property type="evidence" value="ECO:0007669"/>
    <property type="project" value="UniProtKB-SubCell"/>
</dbReference>
<dbReference type="SUPFAM" id="SSF55455">
    <property type="entry name" value="SRF-like"/>
    <property type="match status" value="1"/>
</dbReference>
<keyword evidence="2" id="KW-0805">Transcription regulation</keyword>
<evidence type="ECO:0000313" key="9">
    <source>
        <dbReference type="Proteomes" id="UP001311915"/>
    </source>
</evidence>
<dbReference type="PROSITE" id="PS50066">
    <property type="entry name" value="MADS_BOX_2"/>
    <property type="match status" value="1"/>
</dbReference>
<evidence type="ECO:0000256" key="6">
    <source>
        <dbReference type="SAM" id="MobiDB-lite"/>
    </source>
</evidence>
<keyword evidence="5" id="KW-0539">Nucleus</keyword>
<feature type="domain" description="MADS-box" evidence="7">
    <location>
        <begin position="1"/>
        <end position="61"/>
    </location>
</feature>
<keyword evidence="3" id="KW-0238">DNA-binding</keyword>
<evidence type="ECO:0000256" key="2">
    <source>
        <dbReference type="ARBA" id="ARBA00023015"/>
    </source>
</evidence>
<dbReference type="AlphaFoldDB" id="A0AAV9LPB3"/>
<comment type="caution">
    <text evidence="8">The sequence shown here is derived from an EMBL/GenBank/DDBJ whole genome shotgun (WGS) entry which is preliminary data.</text>
</comment>
<dbReference type="Gene3D" id="3.40.1810.10">
    <property type="entry name" value="Transcription factor, MADS-box"/>
    <property type="match status" value="1"/>
</dbReference>
<keyword evidence="4" id="KW-0804">Transcription</keyword>
<proteinExistence type="predicted"/>
<evidence type="ECO:0000259" key="7">
    <source>
        <dbReference type="PROSITE" id="PS50066"/>
    </source>
</evidence>
<dbReference type="GO" id="GO:0046983">
    <property type="term" value="F:protein dimerization activity"/>
    <property type="evidence" value="ECO:0007669"/>
    <property type="project" value="InterPro"/>
</dbReference>
<evidence type="ECO:0000256" key="4">
    <source>
        <dbReference type="ARBA" id="ARBA00023163"/>
    </source>
</evidence>
<dbReference type="InterPro" id="IPR002100">
    <property type="entry name" value="TF_MADSbox"/>
</dbReference>
<name>A0AAV9LPB3_9SOLN</name>
<comment type="subcellular location">
    <subcellularLocation>
        <location evidence="1">Nucleus</location>
    </subcellularLocation>
</comment>